<dbReference type="AlphaFoldDB" id="A0A507CT20"/>
<evidence type="ECO:0000313" key="7">
    <source>
        <dbReference type="Proteomes" id="UP000317494"/>
    </source>
</evidence>
<proteinExistence type="predicted"/>
<dbReference type="GO" id="GO:0000184">
    <property type="term" value="P:nuclear-transcribed mRNA catabolic process, nonsense-mediated decay"/>
    <property type="evidence" value="ECO:0007669"/>
    <property type="project" value="InterPro"/>
</dbReference>
<dbReference type="InterPro" id="IPR003890">
    <property type="entry name" value="MIF4G-like_typ-3"/>
</dbReference>
<accession>A0A507CT20</accession>
<dbReference type="VEuPathDB" id="FungiDB:SeMB42_g00930"/>
<dbReference type="STRING" id="286115.A0A507CT20"/>
<evidence type="ECO:0000313" key="5">
    <source>
        <dbReference type="EMBL" id="TPX42303.1"/>
    </source>
</evidence>
<dbReference type="Gene3D" id="1.25.40.180">
    <property type="match status" value="3"/>
</dbReference>
<feature type="compositionally biased region" description="Basic and acidic residues" evidence="3">
    <location>
        <begin position="16"/>
        <end position="35"/>
    </location>
</feature>
<dbReference type="EMBL" id="QEAM01000277">
    <property type="protein sequence ID" value="TPX42303.1"/>
    <property type="molecule type" value="Genomic_DNA"/>
</dbReference>
<dbReference type="OrthoDB" id="27832at2759"/>
<feature type="domain" description="MIF4G" evidence="4">
    <location>
        <begin position="681"/>
        <end position="889"/>
    </location>
</feature>
<gene>
    <name evidence="5" type="ORF">SeLEV6574_g05665</name>
    <name evidence="6" type="ORF">SeMB42_g00930</name>
</gene>
<dbReference type="GO" id="GO:0003723">
    <property type="term" value="F:RNA binding"/>
    <property type="evidence" value="ECO:0007669"/>
    <property type="project" value="InterPro"/>
</dbReference>
<feature type="region of interest" description="Disordered" evidence="3">
    <location>
        <begin position="1157"/>
        <end position="1214"/>
    </location>
</feature>
<evidence type="ECO:0000313" key="8">
    <source>
        <dbReference type="Proteomes" id="UP000320475"/>
    </source>
</evidence>
<dbReference type="Proteomes" id="UP000320475">
    <property type="component" value="Unassembled WGS sequence"/>
</dbReference>
<feature type="domain" description="MIF4G" evidence="4">
    <location>
        <begin position="474"/>
        <end position="666"/>
    </location>
</feature>
<feature type="region of interest" description="Disordered" evidence="3">
    <location>
        <begin position="915"/>
        <end position="1001"/>
    </location>
</feature>
<evidence type="ECO:0000256" key="3">
    <source>
        <dbReference type="SAM" id="MobiDB-lite"/>
    </source>
</evidence>
<dbReference type="GO" id="GO:0005737">
    <property type="term" value="C:cytoplasm"/>
    <property type="evidence" value="ECO:0007669"/>
    <property type="project" value="UniProtKB-SubCell"/>
</dbReference>
<reference evidence="7 8" key="1">
    <citation type="journal article" date="2019" name="Sci. Rep.">
        <title>Comparative genomics of chytrid fungi reveal insights into the obligate biotrophic and pathogenic lifestyle of Synchytrium endobioticum.</title>
        <authorList>
            <person name="van de Vossenberg B.T.L.H."/>
            <person name="Warris S."/>
            <person name="Nguyen H.D.T."/>
            <person name="van Gent-Pelzer M.P.E."/>
            <person name="Joly D.L."/>
            <person name="van de Geest H.C."/>
            <person name="Bonants P.J.M."/>
            <person name="Smith D.S."/>
            <person name="Levesque C.A."/>
            <person name="van der Lee T.A.J."/>
        </authorList>
    </citation>
    <scope>NUCLEOTIDE SEQUENCE [LARGE SCALE GENOMIC DNA]</scope>
    <source>
        <strain evidence="5 8">LEV6574</strain>
        <strain evidence="6 7">MB42</strain>
    </source>
</reference>
<dbReference type="Pfam" id="PF02854">
    <property type="entry name" value="MIF4G"/>
    <property type="match status" value="3"/>
</dbReference>
<dbReference type="PANTHER" id="PTHR12839:SF7">
    <property type="entry name" value="REGULATOR OF NONSENSE TRANSCRIPTS 2"/>
    <property type="match status" value="1"/>
</dbReference>
<feature type="region of interest" description="Disordered" evidence="3">
    <location>
        <begin position="1"/>
        <end position="35"/>
    </location>
</feature>
<dbReference type="InterPro" id="IPR007193">
    <property type="entry name" value="Upf2/Nmd2_C"/>
</dbReference>
<evidence type="ECO:0000259" key="4">
    <source>
        <dbReference type="SMART" id="SM00543"/>
    </source>
</evidence>
<feature type="compositionally biased region" description="Basic and acidic residues" evidence="3">
    <location>
        <begin position="460"/>
        <end position="470"/>
    </location>
</feature>
<sequence>MSAAAPSAGESTPTVRDNDAARLPRRMELRSKNLDAAKTRPEPSVYANLDGSIKKNTSFIKKIKTSLVADQVDALVKDIMSLKLEKYLSEIVAAIAEARFRTSADILAAVEICSLLHQRFKDFTPELIPALVKQIGPPPSTSNMSPEQKEREEAARVTKQRSIMRLLTELYFVGMVVDPPNAKDAILARMIKDLIVSDKDGYANLPLAVTFAKNYAAYFFDVKVQKSKEASLNCEEAVKTLSGDTTVIPNGTVSLTEDVDFLVSKDVQSIIKTFFLDYFKKAELDLVRTHKTIRKMEHANQEHLITKGEISDERQERFEKNMKAYERLLSGVHALADALDQEMPDLPEEQLPAASQHAGSAIITVAVRPDDEDAGTGIWEDDESKSFYEDLLDLRTKVPPALLGERVETKAETAEEIELALAKEQAAAEAPSPSTTPDPSEALDDGNAAVDDDGNGNNQDARDTSNKDDSTPALAPMALLLNRLADAMNRNTIDSLAVEFCYMNTKTTRRKLANQLYSVTRQRLHLLPYYSRLIATLHPYMPDIGQFVIEKLEKNFHFGQKKKDYGFLEEKTKNIRYMAELVKFKIAPPYMAFHYIKILLDTFIGENIEMCCIFLESCGRFLFRTPETSPRMASFLDVMMRKKAAQVVDPRQILLIDNAYYQCNPPNKPAVVKKERPAIQLYILKIVHHDLNRKNVDKVLKQLRKLDWNDPLHVSSVTKVFHKVWKVKYSNLHLLAYMASELMRYYPEFGIGAIDATLEDIRLGIETNLFKWNQRRIAVVKFLGELYNYKMVDSSTIFDTLFLLLTFGHEGGFAKPGIMNPLDAPHDFFRVRLICTLLETCGEYFQKGTSGRRLDDFLTYLELYMYTKAKAPLDIEFVVAETFEMLRPSRRLFASYEEALQAVQDLYSKRVGSDLNTAGAQSEPTPDDATGRPTPEEDEEQEPNQTPTRDKANQDGEGDADEDSGEEYDSDGEVEADDNTNDDNVVVHMPERALEDDPDNDVFDREFSRMIQDSLESRKTAPRPPTFDAPIPAKVPMPMKREAVYNDEVPPDSIESAKKMAFTLLVKKGNKASSKSLVIPAESSLAQAARAQKEAEDKERELLKQLVLSYEERGRLDAAREELLLQNAKTWGNLRESGNSNSGIGSSPTVGTVAHAIHQFGNSPPPQQRGGPVGSTSQQQKRESGRGGTSIRGGYRGRGRGGGYRGSNSRGGGG</sequence>
<comment type="caution">
    <text evidence="5">The sequence shown here is derived from an EMBL/GenBank/DDBJ whole genome shotgun (WGS) entry which is preliminary data.</text>
</comment>
<feature type="compositionally biased region" description="Acidic residues" evidence="3">
    <location>
        <begin position="956"/>
        <end position="981"/>
    </location>
</feature>
<name>A0A507CT20_9FUNG</name>
<feature type="compositionally biased region" description="Gly residues" evidence="3">
    <location>
        <begin position="1186"/>
        <end position="1214"/>
    </location>
</feature>
<protein>
    <recommendedName>
        <fullName evidence="4">MIF4G domain-containing protein</fullName>
    </recommendedName>
</protein>
<dbReference type="EMBL" id="QEAN01000020">
    <property type="protein sequence ID" value="TPX53201.1"/>
    <property type="molecule type" value="Genomic_DNA"/>
</dbReference>
<evidence type="ECO:0000256" key="2">
    <source>
        <dbReference type="ARBA" id="ARBA00022490"/>
    </source>
</evidence>
<feature type="region of interest" description="Disordered" evidence="3">
    <location>
        <begin position="423"/>
        <end position="472"/>
    </location>
</feature>
<dbReference type="PANTHER" id="PTHR12839">
    <property type="entry name" value="NONSENSE-MEDIATED MRNA DECAY PROTEIN 2 UP-FRAMESHIFT SUPPRESSOR 2"/>
    <property type="match status" value="1"/>
</dbReference>
<evidence type="ECO:0000313" key="6">
    <source>
        <dbReference type="EMBL" id="TPX53201.1"/>
    </source>
</evidence>
<dbReference type="InterPro" id="IPR039762">
    <property type="entry name" value="Nmd2/UPF2"/>
</dbReference>
<feature type="compositionally biased region" description="Low complexity" evidence="3">
    <location>
        <begin position="423"/>
        <end position="459"/>
    </location>
</feature>
<feature type="region of interest" description="Disordered" evidence="3">
    <location>
        <begin position="1014"/>
        <end position="1035"/>
    </location>
</feature>
<feature type="domain" description="MIF4G" evidence="4">
    <location>
        <begin position="53"/>
        <end position="266"/>
    </location>
</feature>
<dbReference type="Gene3D" id="4.10.80.160">
    <property type="match status" value="1"/>
</dbReference>
<organism evidence="5 8">
    <name type="scientific">Synchytrium endobioticum</name>
    <dbReference type="NCBI Taxonomy" id="286115"/>
    <lineage>
        <taxon>Eukaryota</taxon>
        <taxon>Fungi</taxon>
        <taxon>Fungi incertae sedis</taxon>
        <taxon>Chytridiomycota</taxon>
        <taxon>Chytridiomycota incertae sedis</taxon>
        <taxon>Chytridiomycetes</taxon>
        <taxon>Synchytriales</taxon>
        <taxon>Synchytriaceae</taxon>
        <taxon>Synchytrium</taxon>
    </lineage>
</organism>
<dbReference type="InterPro" id="IPR016024">
    <property type="entry name" value="ARM-type_fold"/>
</dbReference>
<dbReference type="SUPFAM" id="SSF48371">
    <property type="entry name" value="ARM repeat"/>
    <property type="match status" value="3"/>
</dbReference>
<comment type="subcellular location">
    <subcellularLocation>
        <location evidence="1">Cytoplasm</location>
    </subcellularLocation>
</comment>
<dbReference type="Proteomes" id="UP000317494">
    <property type="component" value="Unassembled WGS sequence"/>
</dbReference>
<feature type="compositionally biased region" description="Polar residues" evidence="3">
    <location>
        <begin position="915"/>
        <end position="924"/>
    </location>
</feature>
<dbReference type="GO" id="GO:0035145">
    <property type="term" value="C:exon-exon junction complex"/>
    <property type="evidence" value="ECO:0007669"/>
    <property type="project" value="TreeGrafter"/>
</dbReference>
<dbReference type="SMART" id="SM00543">
    <property type="entry name" value="MIF4G"/>
    <property type="match status" value="3"/>
</dbReference>
<dbReference type="Pfam" id="PF04050">
    <property type="entry name" value="Upf2"/>
    <property type="match status" value="1"/>
</dbReference>
<keyword evidence="2" id="KW-0963">Cytoplasm</keyword>
<keyword evidence="7" id="KW-1185">Reference proteome</keyword>
<evidence type="ECO:0000256" key="1">
    <source>
        <dbReference type="ARBA" id="ARBA00004496"/>
    </source>
</evidence>